<dbReference type="InterPro" id="IPR042099">
    <property type="entry name" value="ANL_N_sf"/>
</dbReference>
<dbReference type="InterPro" id="IPR020845">
    <property type="entry name" value="AMP-binding_CS"/>
</dbReference>
<dbReference type="RefSeq" id="WP_074644289.1">
    <property type="nucleotide sequence ID" value="NZ_FOFU01000007.1"/>
</dbReference>
<dbReference type="EMBL" id="FOFU01000007">
    <property type="protein sequence ID" value="SEQ61838.1"/>
    <property type="molecule type" value="Genomic_DNA"/>
</dbReference>
<dbReference type="PROSITE" id="PS00455">
    <property type="entry name" value="AMP_BINDING"/>
    <property type="match status" value="1"/>
</dbReference>
<feature type="domain" description="AMP-dependent synthetase/ligase" evidence="3">
    <location>
        <begin position="14"/>
        <end position="355"/>
    </location>
</feature>
<proteinExistence type="inferred from homology"/>
<dbReference type="InterPro" id="IPR000873">
    <property type="entry name" value="AMP-dep_synth/lig_dom"/>
</dbReference>
<name>A0A1H9HHT9_9SPIR</name>
<dbReference type="PANTHER" id="PTHR24096:SF149">
    <property type="entry name" value="AMP-BINDING DOMAIN-CONTAINING PROTEIN-RELATED"/>
    <property type="match status" value="1"/>
</dbReference>
<evidence type="ECO:0000313" key="4">
    <source>
        <dbReference type="EMBL" id="SEQ61838.1"/>
    </source>
</evidence>
<evidence type="ECO:0000256" key="1">
    <source>
        <dbReference type="ARBA" id="ARBA00006432"/>
    </source>
</evidence>
<dbReference type="InterPro" id="IPR045851">
    <property type="entry name" value="AMP-bd_C_sf"/>
</dbReference>
<dbReference type="GO" id="GO:0016405">
    <property type="term" value="F:CoA-ligase activity"/>
    <property type="evidence" value="ECO:0007669"/>
    <property type="project" value="TreeGrafter"/>
</dbReference>
<dbReference type="PANTHER" id="PTHR24096">
    <property type="entry name" value="LONG-CHAIN-FATTY-ACID--COA LIGASE"/>
    <property type="match status" value="1"/>
</dbReference>
<dbReference type="OrthoDB" id="311554at2"/>
<gene>
    <name evidence="4" type="ORF">SAMN04487977_10710</name>
</gene>
<protein>
    <submittedName>
        <fullName evidence="4">Long-chain acyl-CoA synthetase</fullName>
    </submittedName>
</protein>
<dbReference type="Gene3D" id="3.40.50.12780">
    <property type="entry name" value="N-terminal domain of ligase-like"/>
    <property type="match status" value="1"/>
</dbReference>
<reference evidence="4 5" key="1">
    <citation type="submission" date="2016-10" db="EMBL/GenBank/DDBJ databases">
        <authorList>
            <person name="de Groot N.N."/>
        </authorList>
    </citation>
    <scope>NUCLEOTIDE SEQUENCE [LARGE SCALE GENOMIC DNA]</scope>
    <source>
        <strain evidence="4 5">B25</strain>
    </source>
</reference>
<evidence type="ECO:0000256" key="2">
    <source>
        <dbReference type="ARBA" id="ARBA00022598"/>
    </source>
</evidence>
<dbReference type="Pfam" id="PF23562">
    <property type="entry name" value="AMP-binding_C_3"/>
    <property type="match status" value="1"/>
</dbReference>
<organism evidence="4 5">
    <name type="scientific">Treponema bryantii</name>
    <dbReference type="NCBI Taxonomy" id="163"/>
    <lineage>
        <taxon>Bacteria</taxon>
        <taxon>Pseudomonadati</taxon>
        <taxon>Spirochaetota</taxon>
        <taxon>Spirochaetia</taxon>
        <taxon>Spirochaetales</taxon>
        <taxon>Treponemataceae</taxon>
        <taxon>Treponema</taxon>
    </lineage>
</organism>
<sequence>MQNLYSIIKANTPKFGDRVLIKYRKDNKVIEKTYSDLFNDSNKLINYFTQENIKNKKIAIISENSYEFFVCFIAGISTNNILIPLDNRLPEDKLDYLIKTSETSILLYSNNIKGLVDKLNTQVQKYCMQDLLLVDASTELPNVDSNPDDVCLIMYTSGSTGESKGVMLSQNNFIINTKAIIETANMPERYSELSVLPMFHIYALSLDVIWPLLYGNTIVLSSGMSSILSELKEFNIYHICVVPMLAEYICNALLLELKKNPACSRQEIKNKVVGDVLKRFAIGGAYINTELRKELQSFGIDAYVGYGMTECVVVATDEGVRIKKGSVGQVLPCNTIKIIDDEICIKGQNVMKGYYNNPEATAEVLIDGYLHSGDIGYLDINNYLYIIGKKKNLIITSNGENVSPEELEKQLLEFEGIKELIVYQKNDIIALEVFPDMKYFNGKDQKEILKYFSEKVRLLNNKNPGYKHIKEVSLRDTEFEKTSTMKIKRENYYYK</sequence>
<accession>A0A1H9HHT9</accession>
<keyword evidence="5" id="KW-1185">Reference proteome</keyword>
<dbReference type="SUPFAM" id="SSF56801">
    <property type="entry name" value="Acetyl-CoA synthetase-like"/>
    <property type="match status" value="1"/>
</dbReference>
<dbReference type="AlphaFoldDB" id="A0A1H9HHT9"/>
<dbReference type="Gene3D" id="3.30.300.30">
    <property type="match status" value="1"/>
</dbReference>
<keyword evidence="2" id="KW-0436">Ligase</keyword>
<dbReference type="Pfam" id="PF00501">
    <property type="entry name" value="AMP-binding"/>
    <property type="match status" value="1"/>
</dbReference>
<evidence type="ECO:0000259" key="3">
    <source>
        <dbReference type="Pfam" id="PF00501"/>
    </source>
</evidence>
<dbReference type="Proteomes" id="UP000182360">
    <property type="component" value="Unassembled WGS sequence"/>
</dbReference>
<evidence type="ECO:0000313" key="5">
    <source>
        <dbReference type="Proteomes" id="UP000182360"/>
    </source>
</evidence>
<comment type="similarity">
    <text evidence="1">Belongs to the ATP-dependent AMP-binding enzyme family.</text>
</comment>